<dbReference type="EMBL" id="JAJSOW010000101">
    <property type="protein sequence ID" value="KAI9182591.1"/>
    <property type="molecule type" value="Genomic_DNA"/>
</dbReference>
<accession>A0AAD5J1J4</accession>
<keyword evidence="2" id="KW-1185">Reference proteome</keyword>
<gene>
    <name evidence="1" type="ORF">LWI28_026939</name>
</gene>
<sequence length="112" mass="13082">MTPDEAYEHVRSIRTRVILAPVQWQAVQEYYLVRVKKACVYSNIRDQAALTRISCMWLHCRTQPKTQGNKLGREQLLNQCLSPGRYKCGHLRLLSTPLKLHISRWIQPPRGL</sequence>
<protein>
    <submittedName>
        <fullName evidence="1">Uncharacterized protein</fullName>
    </submittedName>
</protein>
<evidence type="ECO:0000313" key="1">
    <source>
        <dbReference type="EMBL" id="KAI9182591.1"/>
    </source>
</evidence>
<comment type="caution">
    <text evidence="1">The sequence shown here is derived from an EMBL/GenBank/DDBJ whole genome shotgun (WGS) entry which is preliminary data.</text>
</comment>
<organism evidence="1 2">
    <name type="scientific">Acer negundo</name>
    <name type="common">Box elder</name>
    <dbReference type="NCBI Taxonomy" id="4023"/>
    <lineage>
        <taxon>Eukaryota</taxon>
        <taxon>Viridiplantae</taxon>
        <taxon>Streptophyta</taxon>
        <taxon>Embryophyta</taxon>
        <taxon>Tracheophyta</taxon>
        <taxon>Spermatophyta</taxon>
        <taxon>Magnoliopsida</taxon>
        <taxon>eudicotyledons</taxon>
        <taxon>Gunneridae</taxon>
        <taxon>Pentapetalae</taxon>
        <taxon>rosids</taxon>
        <taxon>malvids</taxon>
        <taxon>Sapindales</taxon>
        <taxon>Sapindaceae</taxon>
        <taxon>Hippocastanoideae</taxon>
        <taxon>Acereae</taxon>
        <taxon>Acer</taxon>
    </lineage>
</organism>
<dbReference type="Proteomes" id="UP001064489">
    <property type="component" value="Chromosome 4"/>
</dbReference>
<dbReference type="AlphaFoldDB" id="A0AAD5J1J4"/>
<proteinExistence type="predicted"/>
<evidence type="ECO:0000313" key="2">
    <source>
        <dbReference type="Proteomes" id="UP001064489"/>
    </source>
</evidence>
<reference evidence="1" key="2">
    <citation type="submission" date="2023-02" db="EMBL/GenBank/DDBJ databases">
        <authorList>
            <person name="Swenson N.G."/>
            <person name="Wegrzyn J.L."/>
            <person name="Mcevoy S.L."/>
        </authorList>
    </citation>
    <scope>NUCLEOTIDE SEQUENCE</scope>
    <source>
        <strain evidence="1">91603</strain>
        <tissue evidence="1">Leaf</tissue>
    </source>
</reference>
<reference evidence="1" key="1">
    <citation type="journal article" date="2022" name="Plant J.">
        <title>Strategies of tolerance reflected in two North American maple genomes.</title>
        <authorList>
            <person name="McEvoy S.L."/>
            <person name="Sezen U.U."/>
            <person name="Trouern-Trend A."/>
            <person name="McMahon S.M."/>
            <person name="Schaberg P.G."/>
            <person name="Yang J."/>
            <person name="Wegrzyn J.L."/>
            <person name="Swenson N.G."/>
        </authorList>
    </citation>
    <scope>NUCLEOTIDE SEQUENCE</scope>
    <source>
        <strain evidence="1">91603</strain>
    </source>
</reference>
<name>A0AAD5J1J4_ACENE</name>